<feature type="region of interest" description="Disordered" evidence="1">
    <location>
        <begin position="1"/>
        <end position="42"/>
    </location>
</feature>
<evidence type="ECO:0000256" key="1">
    <source>
        <dbReference type="SAM" id="MobiDB-lite"/>
    </source>
</evidence>
<evidence type="ECO:0000313" key="3">
    <source>
        <dbReference type="Proteomes" id="UP001209412"/>
    </source>
</evidence>
<feature type="compositionally biased region" description="Polar residues" evidence="1">
    <location>
        <begin position="1"/>
        <end position="14"/>
    </location>
</feature>
<gene>
    <name evidence="2" type="ORF">OSB80_21315</name>
</gene>
<feature type="compositionally biased region" description="Polar residues" evidence="1">
    <location>
        <begin position="29"/>
        <end position="42"/>
    </location>
</feature>
<dbReference type="Proteomes" id="UP001209412">
    <property type="component" value="Unassembled WGS sequence"/>
</dbReference>
<evidence type="ECO:0000313" key="2">
    <source>
        <dbReference type="EMBL" id="MCX4147903.1"/>
    </source>
</evidence>
<dbReference type="RefSeq" id="WP_266259107.1">
    <property type="nucleotide sequence ID" value="NZ_JAMXWF010000017.1"/>
</dbReference>
<proteinExistence type="predicted"/>
<name>A0ABT3UIZ3_9BURK</name>
<comment type="caution">
    <text evidence="2">The sequence shown here is derived from an EMBL/GenBank/DDBJ whole genome shotgun (WGS) entry which is preliminary data.</text>
</comment>
<reference evidence="2 3" key="1">
    <citation type="submission" date="2022-11" db="EMBL/GenBank/DDBJ databases">
        <title>PHB producers.</title>
        <authorList>
            <person name="Besaury L."/>
        </authorList>
    </citation>
    <scope>NUCLEOTIDE SEQUENCE [LARGE SCALE GENOMIC DNA]</scope>
    <source>
        <strain evidence="2 3">SEWS6</strain>
    </source>
</reference>
<keyword evidence="3" id="KW-1185">Reference proteome</keyword>
<protein>
    <submittedName>
        <fullName evidence="2">Uncharacterized protein</fullName>
    </submittedName>
</protein>
<sequence>MSQLNELSADTTMANDMRAANVTRHDDQSTSPNSPTPQEVRL</sequence>
<organism evidence="2 3">
    <name type="scientific">Paraburkholderia madseniana</name>
    <dbReference type="NCBI Taxonomy" id="2599607"/>
    <lineage>
        <taxon>Bacteria</taxon>
        <taxon>Pseudomonadati</taxon>
        <taxon>Pseudomonadota</taxon>
        <taxon>Betaproteobacteria</taxon>
        <taxon>Burkholderiales</taxon>
        <taxon>Burkholderiaceae</taxon>
        <taxon>Paraburkholderia</taxon>
    </lineage>
</organism>
<accession>A0ABT3UIZ3</accession>
<dbReference type="EMBL" id="JAPKHW010000017">
    <property type="protein sequence ID" value="MCX4147903.1"/>
    <property type="molecule type" value="Genomic_DNA"/>
</dbReference>